<comment type="catalytic activity">
    <reaction evidence="6">
        <text>hydrogencarbonate + H(+) = CO2 + H2O</text>
        <dbReference type="Rhea" id="RHEA:10748"/>
        <dbReference type="ChEBI" id="CHEBI:15377"/>
        <dbReference type="ChEBI" id="CHEBI:15378"/>
        <dbReference type="ChEBI" id="CHEBI:16526"/>
        <dbReference type="ChEBI" id="CHEBI:17544"/>
        <dbReference type="EC" id="4.2.1.1"/>
    </reaction>
</comment>
<evidence type="ECO:0000256" key="5">
    <source>
        <dbReference type="ARBA" id="ARBA00023239"/>
    </source>
</evidence>
<dbReference type="CDD" id="cd03124">
    <property type="entry name" value="alpha_CA_prokaryotic_like"/>
    <property type="match status" value="1"/>
</dbReference>
<evidence type="ECO:0000256" key="3">
    <source>
        <dbReference type="ARBA" id="ARBA00022723"/>
    </source>
</evidence>
<dbReference type="PROSITE" id="PS51144">
    <property type="entry name" value="ALPHA_CA_2"/>
    <property type="match status" value="1"/>
</dbReference>
<dbReference type="Gramene" id="ONK67213">
    <property type="protein sequence ID" value="ONK67213"/>
    <property type="gene ID" value="A4U43_C06F17670"/>
</dbReference>
<dbReference type="InterPro" id="IPR001148">
    <property type="entry name" value="CA_dom"/>
</dbReference>
<evidence type="ECO:0000256" key="7">
    <source>
        <dbReference type="SAM" id="MobiDB-lite"/>
    </source>
</evidence>
<dbReference type="SMART" id="SM01057">
    <property type="entry name" value="Carb_anhydrase"/>
    <property type="match status" value="1"/>
</dbReference>
<dbReference type="Proteomes" id="UP000243459">
    <property type="component" value="Chromosome 6"/>
</dbReference>
<evidence type="ECO:0000256" key="2">
    <source>
        <dbReference type="ARBA" id="ARBA00012925"/>
    </source>
</evidence>
<keyword evidence="10" id="KW-1185">Reference proteome</keyword>
<dbReference type="GO" id="GO:0006730">
    <property type="term" value="P:one-carbon metabolic process"/>
    <property type="evidence" value="ECO:0007669"/>
    <property type="project" value="TreeGrafter"/>
</dbReference>
<evidence type="ECO:0000256" key="4">
    <source>
        <dbReference type="ARBA" id="ARBA00022833"/>
    </source>
</evidence>
<dbReference type="PANTHER" id="PTHR18952">
    <property type="entry name" value="CARBONIC ANHYDRASE"/>
    <property type="match status" value="1"/>
</dbReference>
<evidence type="ECO:0000256" key="6">
    <source>
        <dbReference type="RuleBase" id="RU367011"/>
    </source>
</evidence>
<feature type="domain" description="Alpha-carbonic anhydrase" evidence="8">
    <location>
        <begin position="1"/>
        <end position="223"/>
    </location>
</feature>
<dbReference type="InterPro" id="IPR036398">
    <property type="entry name" value="CA_dom_sf"/>
</dbReference>
<keyword evidence="3 6" id="KW-0479">Metal-binding</keyword>
<dbReference type="Gene3D" id="3.10.200.10">
    <property type="entry name" value="Alpha carbonic anhydrase"/>
    <property type="match status" value="1"/>
</dbReference>
<evidence type="ECO:0000256" key="1">
    <source>
        <dbReference type="ARBA" id="ARBA00001947"/>
    </source>
</evidence>
<protein>
    <recommendedName>
        <fullName evidence="2 6">Carbonic anhydrase</fullName>
        <ecNumber evidence="2 6">4.2.1.1</ecNumber>
    </recommendedName>
</protein>
<dbReference type="SUPFAM" id="SSF51069">
    <property type="entry name" value="Carbonic anhydrase"/>
    <property type="match status" value="1"/>
</dbReference>
<evidence type="ECO:0000313" key="10">
    <source>
        <dbReference type="Proteomes" id="UP000243459"/>
    </source>
</evidence>
<organism evidence="9 10">
    <name type="scientific">Asparagus officinalis</name>
    <name type="common">Garden asparagus</name>
    <dbReference type="NCBI Taxonomy" id="4686"/>
    <lineage>
        <taxon>Eukaryota</taxon>
        <taxon>Viridiplantae</taxon>
        <taxon>Streptophyta</taxon>
        <taxon>Embryophyta</taxon>
        <taxon>Tracheophyta</taxon>
        <taxon>Spermatophyta</taxon>
        <taxon>Magnoliopsida</taxon>
        <taxon>Liliopsida</taxon>
        <taxon>Asparagales</taxon>
        <taxon>Asparagaceae</taxon>
        <taxon>Asparagoideae</taxon>
        <taxon>Asparagus</taxon>
    </lineage>
</organism>
<sequence length="229" mass="26067">MGGDQGGVGSVRRRKDAVAGQRRPRPRDHVTALPESGALSRSYHPAPALLKNRGHDIMLKWEDEAGSLWINETQYILKQLHWHSPSEHEVNGRRYPLEMHMVHESDDKKAAVVSSLYTIGRQDPFLARVEDYIAKVGEATGKEEKVGIMDPRETKRGSGKYYRYVGSLTVPPCTEGVVWTIEEKVRTVARKQVELLREAVHDDFKMNARPVQMLNDRIVSMFRPIDVQN</sequence>
<gene>
    <name evidence="9" type="ORF">A4U43_C06F17670</name>
</gene>
<comment type="cofactor">
    <cofactor evidence="1 6">
        <name>Zn(2+)</name>
        <dbReference type="ChEBI" id="CHEBI:29105"/>
    </cofactor>
</comment>
<dbReference type="InterPro" id="IPR023561">
    <property type="entry name" value="Carbonic_anhydrase_a-class"/>
</dbReference>
<comment type="function">
    <text evidence="6">Reversible hydration of carbon dioxide.</text>
</comment>
<dbReference type="InterPro" id="IPR018338">
    <property type="entry name" value="Carbonic_anhydrase_a-class_CS"/>
</dbReference>
<dbReference type="AlphaFoldDB" id="A0A5P1ENH8"/>
<dbReference type="GO" id="GO:0008270">
    <property type="term" value="F:zinc ion binding"/>
    <property type="evidence" value="ECO:0007669"/>
    <property type="project" value="UniProtKB-UniRule"/>
</dbReference>
<comment type="similarity">
    <text evidence="6">Belongs to the alpha-carbonic anhydrase family.</text>
</comment>
<dbReference type="EMBL" id="CM007386">
    <property type="protein sequence ID" value="ONK67213.1"/>
    <property type="molecule type" value="Genomic_DNA"/>
</dbReference>
<keyword evidence="4 6" id="KW-0862">Zinc</keyword>
<dbReference type="OMA" id="DRWHESY"/>
<evidence type="ECO:0000313" key="9">
    <source>
        <dbReference type="EMBL" id="ONK67213.1"/>
    </source>
</evidence>
<dbReference type="GO" id="GO:0004089">
    <property type="term" value="F:carbonate dehydratase activity"/>
    <property type="evidence" value="ECO:0007669"/>
    <property type="project" value="UniProtKB-UniRule"/>
</dbReference>
<keyword evidence="5 6" id="KW-0456">Lyase</keyword>
<dbReference type="EC" id="4.2.1.1" evidence="2 6"/>
<dbReference type="PANTHER" id="PTHR18952:SF253">
    <property type="entry name" value="OS08G0470200 PROTEIN"/>
    <property type="match status" value="1"/>
</dbReference>
<proteinExistence type="inferred from homology"/>
<dbReference type="InterPro" id="IPR041891">
    <property type="entry name" value="Alpha_CA_prokaryot-like"/>
</dbReference>
<reference evidence="10" key="1">
    <citation type="journal article" date="2017" name="Nat. Commun.">
        <title>The asparagus genome sheds light on the origin and evolution of a young Y chromosome.</title>
        <authorList>
            <person name="Harkess A."/>
            <person name="Zhou J."/>
            <person name="Xu C."/>
            <person name="Bowers J.E."/>
            <person name="Van der Hulst R."/>
            <person name="Ayyampalayam S."/>
            <person name="Mercati F."/>
            <person name="Riccardi P."/>
            <person name="McKain M.R."/>
            <person name="Kakrana A."/>
            <person name="Tang H."/>
            <person name="Ray J."/>
            <person name="Groenendijk J."/>
            <person name="Arikit S."/>
            <person name="Mathioni S.M."/>
            <person name="Nakano M."/>
            <person name="Shan H."/>
            <person name="Telgmann-Rauber A."/>
            <person name="Kanno A."/>
            <person name="Yue Z."/>
            <person name="Chen H."/>
            <person name="Li W."/>
            <person name="Chen Y."/>
            <person name="Xu X."/>
            <person name="Zhang Y."/>
            <person name="Luo S."/>
            <person name="Chen H."/>
            <person name="Gao J."/>
            <person name="Mao Z."/>
            <person name="Pires J.C."/>
            <person name="Luo M."/>
            <person name="Kudrna D."/>
            <person name="Wing R.A."/>
            <person name="Meyers B.C."/>
            <person name="Yi K."/>
            <person name="Kong H."/>
            <person name="Lavrijsen P."/>
            <person name="Sunseri F."/>
            <person name="Falavigna A."/>
            <person name="Ye Y."/>
            <person name="Leebens-Mack J.H."/>
            <person name="Chen G."/>
        </authorList>
    </citation>
    <scope>NUCLEOTIDE SEQUENCE [LARGE SCALE GENOMIC DNA]</scope>
    <source>
        <strain evidence="10">cv. DH0086</strain>
    </source>
</reference>
<feature type="region of interest" description="Disordered" evidence="7">
    <location>
        <begin position="1"/>
        <end position="38"/>
    </location>
</feature>
<dbReference type="Pfam" id="PF00194">
    <property type="entry name" value="Carb_anhydrase"/>
    <property type="match status" value="1"/>
</dbReference>
<accession>A0A5P1ENH8</accession>
<dbReference type="PROSITE" id="PS00162">
    <property type="entry name" value="ALPHA_CA_1"/>
    <property type="match status" value="1"/>
</dbReference>
<name>A0A5P1ENH8_ASPOF</name>
<evidence type="ECO:0000259" key="8">
    <source>
        <dbReference type="PROSITE" id="PS51144"/>
    </source>
</evidence>